<dbReference type="CDD" id="cd00082">
    <property type="entry name" value="HisKA"/>
    <property type="match status" value="1"/>
</dbReference>
<evidence type="ECO:0000259" key="10">
    <source>
        <dbReference type="PROSITE" id="PS50112"/>
    </source>
</evidence>
<dbReference type="InterPro" id="IPR036097">
    <property type="entry name" value="HisK_dim/P_sf"/>
</dbReference>
<keyword evidence="3" id="KW-0597">Phosphoprotein</keyword>
<dbReference type="EMBL" id="NIBG01000009">
    <property type="protein sequence ID" value="PAB59164.1"/>
    <property type="molecule type" value="Genomic_DNA"/>
</dbReference>
<dbReference type="SUPFAM" id="SSF55874">
    <property type="entry name" value="ATPase domain of HSP90 chaperone/DNA topoisomerase II/histidine kinase"/>
    <property type="match status" value="1"/>
</dbReference>
<evidence type="ECO:0000256" key="7">
    <source>
        <dbReference type="ARBA" id="ARBA00022840"/>
    </source>
</evidence>
<dbReference type="InterPro" id="IPR013767">
    <property type="entry name" value="PAS_fold"/>
</dbReference>
<evidence type="ECO:0000256" key="4">
    <source>
        <dbReference type="ARBA" id="ARBA00022679"/>
    </source>
</evidence>
<keyword evidence="5" id="KW-0547">Nucleotide-binding</keyword>
<dbReference type="InterPro" id="IPR004358">
    <property type="entry name" value="Sig_transdc_His_kin-like_C"/>
</dbReference>
<evidence type="ECO:0000256" key="2">
    <source>
        <dbReference type="ARBA" id="ARBA00012438"/>
    </source>
</evidence>
<evidence type="ECO:0000259" key="9">
    <source>
        <dbReference type="PROSITE" id="PS50109"/>
    </source>
</evidence>
<dbReference type="CDD" id="cd00130">
    <property type="entry name" value="PAS"/>
    <property type="match status" value="1"/>
</dbReference>
<dbReference type="EC" id="2.7.13.3" evidence="2"/>
<evidence type="ECO:0000256" key="8">
    <source>
        <dbReference type="ARBA" id="ARBA00023012"/>
    </source>
</evidence>
<dbReference type="NCBIfam" id="TIGR00229">
    <property type="entry name" value="sensory_box"/>
    <property type="match status" value="2"/>
</dbReference>
<dbReference type="SMART" id="SM00388">
    <property type="entry name" value="HisKA"/>
    <property type="match status" value="1"/>
</dbReference>
<dbReference type="GO" id="GO:0005524">
    <property type="term" value="F:ATP binding"/>
    <property type="evidence" value="ECO:0007669"/>
    <property type="project" value="UniProtKB-KW"/>
</dbReference>
<dbReference type="GO" id="GO:0005886">
    <property type="term" value="C:plasma membrane"/>
    <property type="evidence" value="ECO:0007669"/>
    <property type="project" value="TreeGrafter"/>
</dbReference>
<dbReference type="Gene3D" id="3.30.565.10">
    <property type="entry name" value="Histidine kinase-like ATPase, C-terminal domain"/>
    <property type="match status" value="1"/>
</dbReference>
<dbReference type="Proteomes" id="UP000216024">
    <property type="component" value="Unassembled WGS sequence"/>
</dbReference>
<protein>
    <recommendedName>
        <fullName evidence="2">histidine kinase</fullName>
        <ecNumber evidence="2">2.7.13.3</ecNumber>
    </recommendedName>
</protein>
<dbReference type="InterPro" id="IPR003594">
    <property type="entry name" value="HATPase_dom"/>
</dbReference>
<dbReference type="GO" id="GO:0006355">
    <property type="term" value="P:regulation of DNA-templated transcription"/>
    <property type="evidence" value="ECO:0007669"/>
    <property type="project" value="InterPro"/>
</dbReference>
<dbReference type="FunFam" id="3.30.565.10:FF:000037">
    <property type="entry name" value="Hybrid sensor histidine kinase/response regulator"/>
    <property type="match status" value="1"/>
</dbReference>
<dbReference type="RefSeq" id="WP_095133894.1">
    <property type="nucleotide sequence ID" value="NZ_NIBG01000009.1"/>
</dbReference>
<feature type="domain" description="PAS" evidence="10">
    <location>
        <begin position="119"/>
        <end position="175"/>
    </location>
</feature>
<dbReference type="SUPFAM" id="SSF47384">
    <property type="entry name" value="Homodimeric domain of signal transducing histidine kinase"/>
    <property type="match status" value="1"/>
</dbReference>
<gene>
    <name evidence="11" type="ORF">CCE28_11640</name>
</gene>
<evidence type="ECO:0000256" key="6">
    <source>
        <dbReference type="ARBA" id="ARBA00022777"/>
    </source>
</evidence>
<dbReference type="PRINTS" id="PR00344">
    <property type="entry name" value="BCTRLSENSOR"/>
</dbReference>
<dbReference type="AlphaFoldDB" id="A0A267MHV3"/>
<dbReference type="Pfam" id="PF02518">
    <property type="entry name" value="HATPase_c"/>
    <property type="match status" value="1"/>
</dbReference>
<keyword evidence="7" id="KW-0067">ATP-binding</keyword>
<organism evidence="11 12">
    <name type="scientific">Anaeromicrobium sediminis</name>
    <dbReference type="NCBI Taxonomy" id="1478221"/>
    <lineage>
        <taxon>Bacteria</taxon>
        <taxon>Bacillati</taxon>
        <taxon>Bacillota</taxon>
        <taxon>Clostridia</taxon>
        <taxon>Peptostreptococcales</taxon>
        <taxon>Thermotaleaceae</taxon>
        <taxon>Anaeromicrobium</taxon>
    </lineage>
</organism>
<keyword evidence="8" id="KW-0902">Two-component regulatory system</keyword>
<accession>A0A267MHV3</accession>
<dbReference type="OrthoDB" id="9813394at2"/>
<dbReference type="Gene3D" id="1.10.287.130">
    <property type="match status" value="1"/>
</dbReference>
<dbReference type="SMART" id="SM00091">
    <property type="entry name" value="PAS"/>
    <property type="match status" value="4"/>
</dbReference>
<dbReference type="Gene3D" id="3.30.450.20">
    <property type="entry name" value="PAS domain"/>
    <property type="match status" value="3"/>
</dbReference>
<dbReference type="InterPro" id="IPR036890">
    <property type="entry name" value="HATPase_C_sf"/>
</dbReference>
<keyword evidence="12" id="KW-1185">Reference proteome</keyword>
<evidence type="ECO:0000313" key="11">
    <source>
        <dbReference type="EMBL" id="PAB59164.1"/>
    </source>
</evidence>
<dbReference type="Pfam" id="PF00512">
    <property type="entry name" value="HisKA"/>
    <property type="match status" value="1"/>
</dbReference>
<sequence>MNTLEKMVESIPTPVFIIEKGRVVKLNSEMIEIIKGKLLAKEDIKKYMNDLLEKDILRFKKSSKKVVNIRKKIVVNGRYVYLKIKLKKEFDEKNTIIRMMGVCEDITNYVLIGKKMNKNKSKLEAILENMPILMDVIDKDGNVIVWNKECEKVTGYSKKEVIRNPKIWEKVYPDEEYREKAKISVSEDRLDFRDMEFDLTCKDGTIKNIAWFNISKSVKISGWNSWAFGIDVTHRNRTKEILRQKSREMNKIFEAIPDLYMRINREKEIVDCRVGKDFREHVNHNIIGKRIEDIASVEIRTLLERKIDENFKKNTVMEDEFSLKINGQLYYYEVRLIPFNPEELIIFIRDITKRKSVEEALKKSEERYRKFFNICPDYIYLYDLNTKEIIDANPAFLSRLKVNKSKVKELNMNNIIDPSYLEQCNNTCSKLSEGKNVKGIKFKMNDIKGEEFFVESSCIPLSEEGLEGKVICCSRDITERVHLESIKREAEEKSKLLREAVELETIRTEFFSNISHELRTPINIILGAIQLTEIYIKSMGETKSLDKIWNLKERMKQNCYRLIRLVNNLIDITRIDSGFSDLNLTNCNIEKLVEDVTLSISDFIKLKELNLEYRSYIDGIIIACDQDKIERILLNLLSNAIKFTNKGDRIIVTMEETDGFVLISVKDTGIGIKEESQKIIFDKFRQVNKSLARRNEGSGIGLSLVKSLVELHNGEICLESKYGEGSTFEFKLPIVKTNEEVKKNMWVEDSKVEKVSIEFSDIYL</sequence>
<dbReference type="GO" id="GO:0009927">
    <property type="term" value="F:histidine phosphotransfer kinase activity"/>
    <property type="evidence" value="ECO:0007669"/>
    <property type="project" value="TreeGrafter"/>
</dbReference>
<name>A0A267MHV3_9FIRM</name>
<comment type="caution">
    <text evidence="11">The sequence shown here is derived from an EMBL/GenBank/DDBJ whole genome shotgun (WGS) entry which is preliminary data.</text>
</comment>
<dbReference type="SUPFAM" id="SSF55785">
    <property type="entry name" value="PYP-like sensor domain (PAS domain)"/>
    <property type="match status" value="3"/>
</dbReference>
<dbReference type="CDD" id="cd16922">
    <property type="entry name" value="HATPase_EvgS-ArcB-TorS-like"/>
    <property type="match status" value="1"/>
</dbReference>
<evidence type="ECO:0000256" key="5">
    <source>
        <dbReference type="ARBA" id="ARBA00022741"/>
    </source>
</evidence>
<dbReference type="InterPro" id="IPR035965">
    <property type="entry name" value="PAS-like_dom_sf"/>
</dbReference>
<dbReference type="SMART" id="SM00387">
    <property type="entry name" value="HATPase_c"/>
    <property type="match status" value="1"/>
</dbReference>
<feature type="domain" description="Histidine kinase" evidence="9">
    <location>
        <begin position="513"/>
        <end position="736"/>
    </location>
</feature>
<reference evidence="11 12" key="1">
    <citation type="submission" date="2017-06" db="EMBL/GenBank/DDBJ databases">
        <title>Draft genome sequence of anaerobic fermentative bacterium Anaeromicrobium sediminis DY2726D isolated from West Pacific Ocean sediments.</title>
        <authorList>
            <person name="Zeng X."/>
        </authorList>
    </citation>
    <scope>NUCLEOTIDE SEQUENCE [LARGE SCALE GENOMIC DNA]</scope>
    <source>
        <strain evidence="11 12">DY2726D</strain>
    </source>
</reference>
<keyword evidence="6" id="KW-0418">Kinase</keyword>
<dbReference type="Pfam" id="PF13426">
    <property type="entry name" value="PAS_9"/>
    <property type="match status" value="2"/>
</dbReference>
<evidence type="ECO:0000313" key="12">
    <source>
        <dbReference type="Proteomes" id="UP000216024"/>
    </source>
</evidence>
<dbReference type="Pfam" id="PF00989">
    <property type="entry name" value="PAS"/>
    <property type="match status" value="2"/>
</dbReference>
<dbReference type="InterPro" id="IPR000014">
    <property type="entry name" value="PAS"/>
</dbReference>
<dbReference type="PROSITE" id="PS50109">
    <property type="entry name" value="HIS_KIN"/>
    <property type="match status" value="1"/>
</dbReference>
<dbReference type="GO" id="GO:0000155">
    <property type="term" value="F:phosphorelay sensor kinase activity"/>
    <property type="evidence" value="ECO:0007669"/>
    <property type="project" value="InterPro"/>
</dbReference>
<comment type="catalytic activity">
    <reaction evidence="1">
        <text>ATP + protein L-histidine = ADP + protein N-phospho-L-histidine.</text>
        <dbReference type="EC" id="2.7.13.3"/>
    </reaction>
</comment>
<proteinExistence type="predicted"/>
<dbReference type="PANTHER" id="PTHR43047:SF72">
    <property type="entry name" value="OSMOSENSING HISTIDINE PROTEIN KINASE SLN1"/>
    <property type="match status" value="1"/>
</dbReference>
<dbReference type="InterPro" id="IPR003661">
    <property type="entry name" value="HisK_dim/P_dom"/>
</dbReference>
<evidence type="ECO:0000256" key="1">
    <source>
        <dbReference type="ARBA" id="ARBA00000085"/>
    </source>
</evidence>
<dbReference type="PANTHER" id="PTHR43047">
    <property type="entry name" value="TWO-COMPONENT HISTIDINE PROTEIN KINASE"/>
    <property type="match status" value="1"/>
</dbReference>
<keyword evidence="4" id="KW-0808">Transferase</keyword>
<evidence type="ECO:0000256" key="3">
    <source>
        <dbReference type="ARBA" id="ARBA00022553"/>
    </source>
</evidence>
<dbReference type="PROSITE" id="PS50112">
    <property type="entry name" value="PAS"/>
    <property type="match status" value="1"/>
</dbReference>
<dbReference type="InterPro" id="IPR005467">
    <property type="entry name" value="His_kinase_dom"/>
</dbReference>